<dbReference type="KEGG" id="goe:100900995"/>
<keyword evidence="2" id="KW-1185">Reference proteome</keyword>
<protein>
    <submittedName>
        <fullName evidence="3">Uncharacterized protein LOC100900995 isoform X1</fullName>
    </submittedName>
</protein>
<sequence length="203" mass="22523">MHASSRTMKIYISFMSLVVAAVAADSTSDYMNSVLKLAGNYLVSLGLEPARIPTNFTFTAWNLQTDINSIHINGLGNLTPKKCKLQKPKVECDVSLKSVSFVAFGRFKDAQTFEELNVTLPVREGELEIEINTGTKASKVKFDDKLKFDKLKFSRTTVNSKALDDTAKALDSKLTPIITEFLSKDFFDVVKNAVTHTEVPSNF</sequence>
<reference evidence="3" key="1">
    <citation type="submission" date="2025-08" db="UniProtKB">
        <authorList>
            <consortium name="RefSeq"/>
        </authorList>
    </citation>
    <scope>IDENTIFICATION</scope>
</reference>
<feature type="chain" id="PRO_5042559293" evidence="1">
    <location>
        <begin position="24"/>
        <end position="203"/>
    </location>
</feature>
<dbReference type="AlphaFoldDB" id="A0AAJ6QV35"/>
<evidence type="ECO:0000313" key="2">
    <source>
        <dbReference type="Proteomes" id="UP000694867"/>
    </source>
</evidence>
<feature type="signal peptide" evidence="1">
    <location>
        <begin position="1"/>
        <end position="23"/>
    </location>
</feature>
<dbReference type="Proteomes" id="UP000694867">
    <property type="component" value="Unplaced"/>
</dbReference>
<accession>A0AAJ6QV35</accession>
<evidence type="ECO:0000256" key="1">
    <source>
        <dbReference type="SAM" id="SignalP"/>
    </source>
</evidence>
<proteinExistence type="predicted"/>
<organism evidence="2 3">
    <name type="scientific">Galendromus occidentalis</name>
    <name type="common">western predatory mite</name>
    <dbReference type="NCBI Taxonomy" id="34638"/>
    <lineage>
        <taxon>Eukaryota</taxon>
        <taxon>Metazoa</taxon>
        <taxon>Ecdysozoa</taxon>
        <taxon>Arthropoda</taxon>
        <taxon>Chelicerata</taxon>
        <taxon>Arachnida</taxon>
        <taxon>Acari</taxon>
        <taxon>Parasitiformes</taxon>
        <taxon>Mesostigmata</taxon>
        <taxon>Gamasina</taxon>
        <taxon>Phytoseioidea</taxon>
        <taxon>Phytoseiidae</taxon>
        <taxon>Typhlodrominae</taxon>
        <taxon>Galendromus</taxon>
    </lineage>
</organism>
<name>A0AAJ6QV35_9ACAR</name>
<gene>
    <name evidence="3" type="primary">LOC100900995</name>
</gene>
<dbReference type="RefSeq" id="XP_003746761.1">
    <property type="nucleotide sequence ID" value="XM_003746713.1"/>
</dbReference>
<keyword evidence="1" id="KW-0732">Signal</keyword>
<evidence type="ECO:0000313" key="3">
    <source>
        <dbReference type="RefSeq" id="XP_003746761.1"/>
    </source>
</evidence>
<dbReference type="GeneID" id="100900995"/>